<accession>A0A1G2HES3</accession>
<proteinExistence type="predicted"/>
<sequence>MLPLSGHLNEYRVSQKEKTQMQAFGLYVVVIGLIFVGIIALPEIVKMAGAFADLADAINAR</sequence>
<feature type="transmembrane region" description="Helical" evidence="1">
    <location>
        <begin position="20"/>
        <end position="41"/>
    </location>
</feature>
<keyword evidence="1" id="KW-0812">Transmembrane</keyword>
<organism evidence="2 3">
    <name type="scientific">Candidatus Spechtbacteria bacterium RIFCSPLOWO2_01_FULL_43_12</name>
    <dbReference type="NCBI Taxonomy" id="1802162"/>
    <lineage>
        <taxon>Bacteria</taxon>
        <taxon>Candidatus Spechtiibacteriota</taxon>
    </lineage>
</organism>
<gene>
    <name evidence="2" type="ORF">A2919_01230</name>
</gene>
<name>A0A1G2HES3_9BACT</name>
<keyword evidence="1" id="KW-0472">Membrane</keyword>
<dbReference type="Proteomes" id="UP000178835">
    <property type="component" value="Unassembled WGS sequence"/>
</dbReference>
<evidence type="ECO:0000256" key="1">
    <source>
        <dbReference type="SAM" id="Phobius"/>
    </source>
</evidence>
<dbReference type="AlphaFoldDB" id="A0A1G2HES3"/>
<comment type="caution">
    <text evidence="2">The sequence shown here is derived from an EMBL/GenBank/DDBJ whole genome shotgun (WGS) entry which is preliminary data.</text>
</comment>
<evidence type="ECO:0000313" key="3">
    <source>
        <dbReference type="Proteomes" id="UP000178835"/>
    </source>
</evidence>
<keyword evidence="1" id="KW-1133">Transmembrane helix</keyword>
<evidence type="ECO:0000313" key="2">
    <source>
        <dbReference type="EMBL" id="OGZ60790.1"/>
    </source>
</evidence>
<reference evidence="2 3" key="1">
    <citation type="journal article" date="2016" name="Nat. Commun.">
        <title>Thousands of microbial genomes shed light on interconnected biogeochemical processes in an aquifer system.</title>
        <authorList>
            <person name="Anantharaman K."/>
            <person name="Brown C.T."/>
            <person name="Hug L.A."/>
            <person name="Sharon I."/>
            <person name="Castelle C.J."/>
            <person name="Probst A.J."/>
            <person name="Thomas B.C."/>
            <person name="Singh A."/>
            <person name="Wilkins M.J."/>
            <person name="Karaoz U."/>
            <person name="Brodie E.L."/>
            <person name="Williams K.H."/>
            <person name="Hubbard S.S."/>
            <person name="Banfield J.F."/>
        </authorList>
    </citation>
    <scope>NUCLEOTIDE SEQUENCE [LARGE SCALE GENOMIC DNA]</scope>
</reference>
<dbReference type="EMBL" id="MHOH01000012">
    <property type="protein sequence ID" value="OGZ60790.1"/>
    <property type="molecule type" value="Genomic_DNA"/>
</dbReference>
<protein>
    <submittedName>
        <fullName evidence="2">Uncharacterized protein</fullName>
    </submittedName>
</protein>